<evidence type="ECO:0000256" key="9">
    <source>
        <dbReference type="SAM" id="MobiDB-lite"/>
    </source>
</evidence>
<evidence type="ECO:0000256" key="2">
    <source>
        <dbReference type="ARBA" id="ARBA00005683"/>
    </source>
</evidence>
<evidence type="ECO:0000256" key="7">
    <source>
        <dbReference type="ARBA" id="ARBA00023157"/>
    </source>
</evidence>
<keyword evidence="12" id="KW-1185">Reference proteome</keyword>
<dbReference type="GO" id="GO:0005125">
    <property type="term" value="F:cytokine activity"/>
    <property type="evidence" value="ECO:0007669"/>
    <property type="project" value="TreeGrafter"/>
</dbReference>
<dbReference type="AlphaFoldDB" id="A0A9P0BYP5"/>
<feature type="region of interest" description="Disordered" evidence="9">
    <location>
        <begin position="227"/>
        <end position="270"/>
    </location>
</feature>
<comment type="subcellular location">
    <subcellularLocation>
        <location evidence="1 8">Secreted</location>
        <location evidence="1 8">Extracellular space</location>
        <location evidence="1 8">Extracellular matrix</location>
    </subcellularLocation>
</comment>
<keyword evidence="5" id="KW-0272">Extracellular matrix</keyword>
<evidence type="ECO:0000313" key="12">
    <source>
        <dbReference type="Proteomes" id="UP001154114"/>
    </source>
</evidence>
<dbReference type="OrthoDB" id="7445603at2759"/>
<dbReference type="GO" id="GO:0060070">
    <property type="term" value="P:canonical Wnt signaling pathway"/>
    <property type="evidence" value="ECO:0007669"/>
    <property type="project" value="TreeGrafter"/>
</dbReference>
<dbReference type="PANTHER" id="PTHR12027">
    <property type="entry name" value="WNT RELATED"/>
    <property type="match status" value="1"/>
</dbReference>
<dbReference type="Proteomes" id="UP001154114">
    <property type="component" value="Chromosome 3"/>
</dbReference>
<dbReference type="Pfam" id="PF00110">
    <property type="entry name" value="wnt"/>
    <property type="match status" value="2"/>
</dbReference>
<keyword evidence="10" id="KW-0732">Signal</keyword>
<protein>
    <recommendedName>
        <fullName evidence="8">Protein Wnt</fullName>
    </recommendedName>
</protein>
<dbReference type="GO" id="GO:0005109">
    <property type="term" value="F:frizzled binding"/>
    <property type="evidence" value="ECO:0007669"/>
    <property type="project" value="TreeGrafter"/>
</dbReference>
<dbReference type="PANTHER" id="PTHR12027:SF102">
    <property type="entry name" value="PROTEIN WNT"/>
    <property type="match status" value="1"/>
</dbReference>
<sequence>MRSFIVFILFFVFLPKSTKAIRWLALHESEGNWTESECVEARRAGWLWSQQTRACRRQPAAMPHVAGAARLARAACRAAHAGERWNCSSIDLAPRFTPDLLTGTREQAYVYAMSAAALAWSIARACAAGSLPACSCAAPPRAPPRPPRQAQVTPAEPHARFKWGGCGDNYQWAERFAKQFLDAHEIDVREGKIEHIIEEPTTTEPPTTTTTLEPTTMPPVVILVDDQPAPANTSAAPKTKKKGRRGRKRLPRSPRRGRPTRKRFRSRQRYEYEDRGSRYRNIEYRMAADDPRFDPQVDLRTRLERLRPLIASANLMNGRFGRKAVSSGMRTKCTCHGVSGSCSVRTCWRALPPLARVAAALAAATARAGPLPQPRPPARPRLRYVTPSPDYCEPDAAAGSHGTHGRKCNASLGSAAGGCGRLCCGRGRRAVRSSRLERCHCRYHWCCRVDCQLCRLTTEDHYCN</sequence>
<keyword evidence="3 8" id="KW-0217">Developmental protein</keyword>
<dbReference type="InterPro" id="IPR043158">
    <property type="entry name" value="Wnt_C"/>
</dbReference>
<feature type="signal peptide" evidence="10">
    <location>
        <begin position="1"/>
        <end position="20"/>
    </location>
</feature>
<gene>
    <name evidence="11" type="ORF">CINC_LOCUS9275</name>
</gene>
<accession>A0A9P0BYP5</accession>
<dbReference type="CDD" id="cd19343">
    <property type="entry name" value="Wnt_Wnt11"/>
    <property type="match status" value="1"/>
</dbReference>
<dbReference type="GO" id="GO:0045165">
    <property type="term" value="P:cell fate commitment"/>
    <property type="evidence" value="ECO:0007669"/>
    <property type="project" value="TreeGrafter"/>
</dbReference>
<keyword evidence="7" id="KW-1015">Disulfide bond</keyword>
<reference evidence="11" key="1">
    <citation type="submission" date="2021-12" db="EMBL/GenBank/DDBJ databases">
        <authorList>
            <person name="King R."/>
        </authorList>
    </citation>
    <scope>NUCLEOTIDE SEQUENCE</scope>
</reference>
<dbReference type="GO" id="GO:0005615">
    <property type="term" value="C:extracellular space"/>
    <property type="evidence" value="ECO:0007669"/>
    <property type="project" value="TreeGrafter"/>
</dbReference>
<organism evidence="11 12">
    <name type="scientific">Chrysodeixis includens</name>
    <name type="common">Soybean looper</name>
    <name type="synonym">Pseudoplusia includens</name>
    <dbReference type="NCBI Taxonomy" id="689277"/>
    <lineage>
        <taxon>Eukaryota</taxon>
        <taxon>Metazoa</taxon>
        <taxon>Ecdysozoa</taxon>
        <taxon>Arthropoda</taxon>
        <taxon>Hexapoda</taxon>
        <taxon>Insecta</taxon>
        <taxon>Pterygota</taxon>
        <taxon>Neoptera</taxon>
        <taxon>Endopterygota</taxon>
        <taxon>Lepidoptera</taxon>
        <taxon>Glossata</taxon>
        <taxon>Ditrysia</taxon>
        <taxon>Noctuoidea</taxon>
        <taxon>Noctuidae</taxon>
        <taxon>Plusiinae</taxon>
        <taxon>Chrysodeixis</taxon>
    </lineage>
</organism>
<evidence type="ECO:0000256" key="6">
    <source>
        <dbReference type="ARBA" id="ARBA00022687"/>
    </source>
</evidence>
<dbReference type="SMART" id="SM00097">
    <property type="entry name" value="WNT1"/>
    <property type="match status" value="1"/>
</dbReference>
<comment type="similarity">
    <text evidence="2 8">Belongs to the Wnt family.</text>
</comment>
<keyword evidence="6 8" id="KW-0879">Wnt signaling pathway</keyword>
<dbReference type="EMBL" id="LR824006">
    <property type="protein sequence ID" value="CAH0600312.1"/>
    <property type="molecule type" value="Genomic_DNA"/>
</dbReference>
<dbReference type="PRINTS" id="PR01349">
    <property type="entry name" value="WNTPROTEIN"/>
</dbReference>
<dbReference type="InterPro" id="IPR005817">
    <property type="entry name" value="Wnt"/>
</dbReference>
<evidence type="ECO:0000256" key="5">
    <source>
        <dbReference type="ARBA" id="ARBA00022530"/>
    </source>
</evidence>
<evidence type="ECO:0000256" key="8">
    <source>
        <dbReference type="RuleBase" id="RU003500"/>
    </source>
</evidence>
<name>A0A9P0BYP5_CHRIL</name>
<evidence type="ECO:0000313" key="11">
    <source>
        <dbReference type="EMBL" id="CAH0600312.1"/>
    </source>
</evidence>
<proteinExistence type="inferred from homology"/>
<evidence type="ECO:0000256" key="1">
    <source>
        <dbReference type="ARBA" id="ARBA00004498"/>
    </source>
</evidence>
<dbReference type="GO" id="GO:0030182">
    <property type="term" value="P:neuron differentiation"/>
    <property type="evidence" value="ECO:0007669"/>
    <property type="project" value="TreeGrafter"/>
</dbReference>
<comment type="function">
    <text evidence="8">Ligand for members of the frizzled family of seven transmembrane receptors.</text>
</comment>
<evidence type="ECO:0000256" key="10">
    <source>
        <dbReference type="SAM" id="SignalP"/>
    </source>
</evidence>
<dbReference type="Gene3D" id="3.30.2460.20">
    <property type="match status" value="1"/>
</dbReference>
<feature type="compositionally biased region" description="Basic residues" evidence="9">
    <location>
        <begin position="238"/>
        <end position="267"/>
    </location>
</feature>
<feature type="chain" id="PRO_5040144077" description="Protein Wnt" evidence="10">
    <location>
        <begin position="21"/>
        <end position="464"/>
    </location>
</feature>
<keyword evidence="4" id="KW-0964">Secreted</keyword>
<evidence type="ECO:0000256" key="4">
    <source>
        <dbReference type="ARBA" id="ARBA00022525"/>
    </source>
</evidence>
<evidence type="ECO:0000256" key="3">
    <source>
        <dbReference type="ARBA" id="ARBA00022473"/>
    </source>
</evidence>